<feature type="compositionally biased region" description="Basic and acidic residues" evidence="17">
    <location>
        <begin position="440"/>
        <end position="450"/>
    </location>
</feature>
<dbReference type="GO" id="GO:0008353">
    <property type="term" value="F:RNA polymerase II CTD heptapeptide repeat kinase activity"/>
    <property type="evidence" value="ECO:0007669"/>
    <property type="project" value="UniProtKB-EC"/>
</dbReference>
<evidence type="ECO:0000256" key="12">
    <source>
        <dbReference type="ARBA" id="ARBA00047811"/>
    </source>
</evidence>
<dbReference type="InterPro" id="IPR008271">
    <property type="entry name" value="Ser/Thr_kinase_AS"/>
</dbReference>
<dbReference type="InterPro" id="IPR011009">
    <property type="entry name" value="Kinase-like_dom_sf"/>
</dbReference>
<dbReference type="EC" id="2.7.11.22" evidence="4"/>
<dbReference type="eggNOG" id="KOG0600">
    <property type="taxonomic scope" value="Eukaryota"/>
</dbReference>
<dbReference type="STRING" id="692275.N1QFD3"/>
<evidence type="ECO:0000256" key="3">
    <source>
        <dbReference type="ARBA" id="ARBA00012409"/>
    </source>
</evidence>
<evidence type="ECO:0000256" key="6">
    <source>
        <dbReference type="ARBA" id="ARBA00022679"/>
    </source>
</evidence>
<dbReference type="PROSITE" id="PS50011">
    <property type="entry name" value="PROTEIN_KINASE_DOM"/>
    <property type="match status" value="1"/>
</dbReference>
<evidence type="ECO:0000256" key="4">
    <source>
        <dbReference type="ARBA" id="ARBA00012425"/>
    </source>
</evidence>
<dbReference type="SMART" id="SM00220">
    <property type="entry name" value="S_TKc"/>
    <property type="match status" value="1"/>
</dbReference>
<dbReference type="OrthoDB" id="28397at2759"/>
<dbReference type="GO" id="GO:0070691">
    <property type="term" value="C:P-TEFb complex"/>
    <property type="evidence" value="ECO:0007669"/>
    <property type="project" value="EnsemblFungi"/>
</dbReference>
<dbReference type="Gene3D" id="1.10.510.10">
    <property type="entry name" value="Transferase(Phosphotransferase) domain 1"/>
    <property type="match status" value="1"/>
</dbReference>
<feature type="compositionally biased region" description="Polar residues" evidence="17">
    <location>
        <begin position="1"/>
        <end position="15"/>
    </location>
</feature>
<dbReference type="AlphaFoldDB" id="N1QFD3"/>
<feature type="compositionally biased region" description="Basic and acidic residues" evidence="17">
    <location>
        <begin position="518"/>
        <end position="625"/>
    </location>
</feature>
<dbReference type="Pfam" id="PF00069">
    <property type="entry name" value="Pkinase"/>
    <property type="match status" value="1"/>
</dbReference>
<protein>
    <recommendedName>
        <fullName evidence="11">Serine/threonine-protein kinase BUR1</fullName>
        <ecNumber evidence="4">2.7.11.22</ecNumber>
        <ecNumber evidence="3">2.7.11.23</ecNumber>
    </recommendedName>
    <alternativeName>
        <fullName evidence="15">Serine/threonine-protein kinase bur1</fullName>
    </alternativeName>
</protein>
<dbReference type="InterPro" id="IPR017441">
    <property type="entry name" value="Protein_kinase_ATP_BS"/>
</dbReference>
<feature type="compositionally biased region" description="Basic and acidic residues" evidence="17">
    <location>
        <begin position="347"/>
        <end position="367"/>
    </location>
</feature>
<dbReference type="EC" id="2.7.11.23" evidence="3"/>
<dbReference type="GO" id="GO:0032968">
    <property type="term" value="P:positive regulation of transcription elongation by RNA polymerase II"/>
    <property type="evidence" value="ECO:0007669"/>
    <property type="project" value="EnsemblFungi"/>
</dbReference>
<evidence type="ECO:0000256" key="8">
    <source>
        <dbReference type="ARBA" id="ARBA00022777"/>
    </source>
</evidence>
<dbReference type="GO" id="GO:0005524">
    <property type="term" value="F:ATP binding"/>
    <property type="evidence" value="ECO:0007669"/>
    <property type="project" value="UniProtKB-UniRule"/>
</dbReference>
<evidence type="ECO:0000256" key="1">
    <source>
        <dbReference type="ARBA" id="ARBA00004123"/>
    </source>
</evidence>
<gene>
    <name evidence="19" type="ORF">SEPMUDRAFT_108731</name>
</gene>
<evidence type="ECO:0000313" key="19">
    <source>
        <dbReference type="EMBL" id="EMF11902.1"/>
    </source>
</evidence>
<comment type="catalytic activity">
    <reaction evidence="13">
        <text>L-seryl-[protein] + ATP = O-phospho-L-seryl-[protein] + ADP + H(+)</text>
        <dbReference type="Rhea" id="RHEA:17989"/>
        <dbReference type="Rhea" id="RHEA-COMP:9863"/>
        <dbReference type="Rhea" id="RHEA-COMP:11604"/>
        <dbReference type="ChEBI" id="CHEBI:15378"/>
        <dbReference type="ChEBI" id="CHEBI:29999"/>
        <dbReference type="ChEBI" id="CHEBI:30616"/>
        <dbReference type="ChEBI" id="CHEBI:83421"/>
        <dbReference type="ChEBI" id="CHEBI:456216"/>
        <dbReference type="EC" id="2.7.11.22"/>
    </reaction>
</comment>
<keyword evidence="6" id="KW-0808">Transferase</keyword>
<dbReference type="GO" id="GO:0030643">
    <property type="term" value="P:intracellular phosphate ion homeostasis"/>
    <property type="evidence" value="ECO:0007669"/>
    <property type="project" value="EnsemblFungi"/>
</dbReference>
<feature type="compositionally biased region" description="Pro residues" evidence="17">
    <location>
        <begin position="460"/>
        <end position="474"/>
    </location>
</feature>
<evidence type="ECO:0000256" key="13">
    <source>
        <dbReference type="ARBA" id="ARBA00048367"/>
    </source>
</evidence>
<evidence type="ECO:0000256" key="16">
    <source>
        <dbReference type="PROSITE-ProRule" id="PRU10141"/>
    </source>
</evidence>
<sequence length="625" mass="71116">MSQGASPSASGMTDPTQRRFRGSGKITDYEIMKEKLGEGTFGVVSKAKSKRTGAVVALKKILMHNEKDGFPITALREVKLLKMLSHPNILRLEEMAVERQQGDDKGKSGKKRATLYMVTPYMDHDLSGMLTNPDIRFTDAQVKCYMLQLLEGLRYLHDSHILHRDMKAANILISNKGILQIADFGLARHYEGDTPVPGQGNGKATRDYTSLVVTRWYRPPELLLTLKRYTPAIDMWGVGCVFAEMFERKPILEGRSDIDQCVKIFKLLGSPTQENMPGWNELPGCEGTNVWEKQRGDIDHRFRNIGPEGLHLLKSMLCLDWRKRINAIDALQHDYFKVKPLPARPEEIPRYEDSHELDSRRRGKQDNQRALPPAPAGGTVGMGPDEWGHGPPNGAYQNGYNDRGGRNYGRDRGPPGAAYPQSRYDDRRAPPLPMGGRQPAYRDRDSRERQLPPANGHSLPPRPPIDLPPRPPVSIPDRGGIPDRAPPPPLAGPPPGRRDLGPNVDTYIPSYQGGGRSYDNRPPRPRDDYDRPARRDSRDRDLAYRDADGPPRYRDPDAPGPRTYRDMDAPRPDRGDDPYRDRDRRRDYPPPPPEARRTRSRSPDRERRERTERLQHREREMYSRQ</sequence>
<evidence type="ECO:0000256" key="15">
    <source>
        <dbReference type="ARBA" id="ARBA00073250"/>
    </source>
</evidence>
<comment type="subcellular location">
    <subcellularLocation>
        <location evidence="1">Nucleus</location>
    </subcellularLocation>
</comment>
<keyword evidence="20" id="KW-1185">Reference proteome</keyword>
<keyword evidence="5" id="KW-0723">Serine/threonine-protein kinase</keyword>
<feature type="binding site" evidence="16">
    <location>
        <position position="59"/>
    </location>
    <ligand>
        <name>ATP</name>
        <dbReference type="ChEBI" id="CHEBI:30616"/>
    </ligand>
</feature>
<dbReference type="InterPro" id="IPR000719">
    <property type="entry name" value="Prot_kinase_dom"/>
</dbReference>
<dbReference type="Proteomes" id="UP000016931">
    <property type="component" value="Unassembled WGS sequence"/>
</dbReference>
<evidence type="ECO:0000256" key="9">
    <source>
        <dbReference type="ARBA" id="ARBA00022840"/>
    </source>
</evidence>
<dbReference type="PROSITE" id="PS00107">
    <property type="entry name" value="PROTEIN_KINASE_ATP"/>
    <property type="match status" value="1"/>
</dbReference>
<dbReference type="PANTHER" id="PTHR24056:SF233">
    <property type="entry name" value="CYCLIN-DEPENDENT KINASE 9"/>
    <property type="match status" value="1"/>
</dbReference>
<keyword evidence="8 19" id="KW-0418">Kinase</keyword>
<dbReference type="FunFam" id="1.10.510.10:FF:000562">
    <property type="entry name" value="Serine/threonine-protein kinase bur1"/>
    <property type="match status" value="1"/>
</dbReference>
<evidence type="ECO:0000313" key="20">
    <source>
        <dbReference type="Proteomes" id="UP000016931"/>
    </source>
</evidence>
<evidence type="ECO:0000256" key="14">
    <source>
        <dbReference type="ARBA" id="ARBA00049280"/>
    </source>
</evidence>
<reference evidence="19 20" key="1">
    <citation type="journal article" date="2012" name="PLoS Pathog.">
        <title>Diverse lifestyles and strategies of plant pathogenesis encoded in the genomes of eighteen Dothideomycetes fungi.</title>
        <authorList>
            <person name="Ohm R.A."/>
            <person name="Feau N."/>
            <person name="Henrissat B."/>
            <person name="Schoch C.L."/>
            <person name="Horwitz B.A."/>
            <person name="Barry K.W."/>
            <person name="Condon B.J."/>
            <person name="Copeland A.C."/>
            <person name="Dhillon B."/>
            <person name="Glaser F."/>
            <person name="Hesse C.N."/>
            <person name="Kosti I."/>
            <person name="LaButti K."/>
            <person name="Lindquist E.A."/>
            <person name="Lucas S."/>
            <person name="Salamov A.A."/>
            <person name="Bradshaw R.E."/>
            <person name="Ciuffetti L."/>
            <person name="Hamelin R.C."/>
            <person name="Kema G.H.J."/>
            <person name="Lawrence C."/>
            <person name="Scott J.A."/>
            <person name="Spatafora J.W."/>
            <person name="Turgeon B.G."/>
            <person name="de Wit P.J.G.M."/>
            <person name="Zhong S."/>
            <person name="Goodwin S.B."/>
            <person name="Grigoriev I.V."/>
        </authorList>
    </citation>
    <scope>NUCLEOTIDE SEQUENCE [LARGE SCALE GENOMIC DNA]</scope>
    <source>
        <strain evidence="19 20">SO2202</strain>
    </source>
</reference>
<dbReference type="SUPFAM" id="SSF56112">
    <property type="entry name" value="Protein kinase-like (PK-like)"/>
    <property type="match status" value="1"/>
</dbReference>
<feature type="region of interest" description="Disordered" evidence="17">
    <location>
        <begin position="347"/>
        <end position="625"/>
    </location>
</feature>
<feature type="compositionally biased region" description="Basic and acidic residues" evidence="17">
    <location>
        <begin position="403"/>
        <end position="413"/>
    </location>
</feature>
<comment type="catalytic activity">
    <reaction evidence="14">
        <text>[DNA-directed RNA polymerase] + ATP = phospho-[DNA-directed RNA polymerase] + ADP + H(+)</text>
        <dbReference type="Rhea" id="RHEA:10216"/>
        <dbReference type="Rhea" id="RHEA-COMP:11321"/>
        <dbReference type="Rhea" id="RHEA-COMP:11322"/>
        <dbReference type="ChEBI" id="CHEBI:15378"/>
        <dbReference type="ChEBI" id="CHEBI:30616"/>
        <dbReference type="ChEBI" id="CHEBI:43176"/>
        <dbReference type="ChEBI" id="CHEBI:68546"/>
        <dbReference type="ChEBI" id="CHEBI:456216"/>
        <dbReference type="EC" id="2.7.11.23"/>
    </reaction>
</comment>
<evidence type="ECO:0000256" key="10">
    <source>
        <dbReference type="ARBA" id="ARBA00023242"/>
    </source>
</evidence>
<name>N1QFD3_SPHMS</name>
<dbReference type="GeneID" id="27897887"/>
<keyword evidence="7 16" id="KW-0547">Nucleotide-binding</keyword>
<dbReference type="FunFam" id="3.30.200.20:FF:000514">
    <property type="entry name" value="Serine/threonine-protein kinase BUR1"/>
    <property type="match status" value="1"/>
</dbReference>
<evidence type="ECO:0000256" key="2">
    <source>
        <dbReference type="ARBA" id="ARBA00006485"/>
    </source>
</evidence>
<dbReference type="RefSeq" id="XP_016760023.1">
    <property type="nucleotide sequence ID" value="XM_016900750.1"/>
</dbReference>
<feature type="compositionally biased region" description="Pro residues" evidence="17">
    <location>
        <begin position="484"/>
        <end position="495"/>
    </location>
</feature>
<evidence type="ECO:0000256" key="11">
    <source>
        <dbReference type="ARBA" id="ARBA00041018"/>
    </source>
</evidence>
<dbReference type="GO" id="GO:0070693">
    <property type="term" value="C:P-TEFb-cap methyltransferase complex"/>
    <property type="evidence" value="ECO:0007669"/>
    <property type="project" value="EnsemblFungi"/>
</dbReference>
<keyword evidence="10" id="KW-0539">Nucleus</keyword>
<proteinExistence type="inferred from homology"/>
<feature type="domain" description="Protein kinase" evidence="18">
    <location>
        <begin position="30"/>
        <end position="336"/>
    </location>
</feature>
<dbReference type="Gene3D" id="3.30.200.20">
    <property type="entry name" value="Phosphorylase Kinase, domain 1"/>
    <property type="match status" value="1"/>
</dbReference>
<dbReference type="PROSITE" id="PS00108">
    <property type="entry name" value="PROTEIN_KINASE_ST"/>
    <property type="match status" value="1"/>
</dbReference>
<evidence type="ECO:0000256" key="17">
    <source>
        <dbReference type="SAM" id="MobiDB-lite"/>
    </source>
</evidence>
<evidence type="ECO:0000259" key="18">
    <source>
        <dbReference type="PROSITE" id="PS50011"/>
    </source>
</evidence>
<dbReference type="GO" id="GO:0004693">
    <property type="term" value="F:cyclin-dependent protein serine/threonine kinase activity"/>
    <property type="evidence" value="ECO:0007669"/>
    <property type="project" value="UniProtKB-EC"/>
</dbReference>
<evidence type="ECO:0000256" key="5">
    <source>
        <dbReference type="ARBA" id="ARBA00022527"/>
    </source>
</evidence>
<evidence type="ECO:0000256" key="7">
    <source>
        <dbReference type="ARBA" id="ARBA00022741"/>
    </source>
</evidence>
<dbReference type="EMBL" id="KB456265">
    <property type="protein sequence ID" value="EMF11902.1"/>
    <property type="molecule type" value="Genomic_DNA"/>
</dbReference>
<dbReference type="PANTHER" id="PTHR24056">
    <property type="entry name" value="CELL DIVISION PROTEIN KINASE"/>
    <property type="match status" value="1"/>
</dbReference>
<feature type="region of interest" description="Disordered" evidence="17">
    <location>
        <begin position="1"/>
        <end position="24"/>
    </location>
</feature>
<dbReference type="OMA" id="ENMPGWK"/>
<dbReference type="HOGENOM" id="CLU_000288_181_21_1"/>
<organism evidence="19 20">
    <name type="scientific">Sphaerulina musiva (strain SO2202)</name>
    <name type="common">Poplar stem canker fungus</name>
    <name type="synonym">Septoria musiva</name>
    <dbReference type="NCBI Taxonomy" id="692275"/>
    <lineage>
        <taxon>Eukaryota</taxon>
        <taxon>Fungi</taxon>
        <taxon>Dikarya</taxon>
        <taxon>Ascomycota</taxon>
        <taxon>Pezizomycotina</taxon>
        <taxon>Dothideomycetes</taxon>
        <taxon>Dothideomycetidae</taxon>
        <taxon>Mycosphaerellales</taxon>
        <taxon>Mycosphaerellaceae</taxon>
        <taxon>Sphaerulina</taxon>
    </lineage>
</organism>
<comment type="similarity">
    <text evidence="2">Belongs to the protein kinase superfamily. CMGC Ser/Thr protein kinase family. CDC2/CDKX subfamily.</text>
</comment>
<dbReference type="GO" id="GO:0000785">
    <property type="term" value="C:chromatin"/>
    <property type="evidence" value="ECO:0007669"/>
    <property type="project" value="EnsemblFungi"/>
</dbReference>
<dbReference type="InterPro" id="IPR050108">
    <property type="entry name" value="CDK"/>
</dbReference>
<accession>N1QFD3</accession>
<comment type="catalytic activity">
    <reaction evidence="12">
        <text>L-threonyl-[protein] + ATP = O-phospho-L-threonyl-[protein] + ADP + H(+)</text>
        <dbReference type="Rhea" id="RHEA:46608"/>
        <dbReference type="Rhea" id="RHEA-COMP:11060"/>
        <dbReference type="Rhea" id="RHEA-COMP:11605"/>
        <dbReference type="ChEBI" id="CHEBI:15378"/>
        <dbReference type="ChEBI" id="CHEBI:30013"/>
        <dbReference type="ChEBI" id="CHEBI:30616"/>
        <dbReference type="ChEBI" id="CHEBI:61977"/>
        <dbReference type="ChEBI" id="CHEBI:456216"/>
        <dbReference type="EC" id="2.7.11.22"/>
    </reaction>
</comment>
<keyword evidence="9 16" id="KW-0067">ATP-binding</keyword>